<reference evidence="1 2" key="1">
    <citation type="submission" date="2023-04" db="EMBL/GenBank/DDBJ databases">
        <title>Luteimonas sp. M1R5S18.</title>
        <authorList>
            <person name="Sun J.-Q."/>
        </authorList>
    </citation>
    <scope>NUCLEOTIDE SEQUENCE [LARGE SCALE GENOMIC DNA]</scope>
    <source>
        <strain evidence="1 2">M1R5S18</strain>
    </source>
</reference>
<protein>
    <recommendedName>
        <fullName evidence="3">DUF4124 domain-containing protein</fullName>
    </recommendedName>
</protein>
<evidence type="ECO:0000313" key="2">
    <source>
        <dbReference type="Proteomes" id="UP001156831"/>
    </source>
</evidence>
<dbReference type="EMBL" id="JARXRN010000021">
    <property type="protein sequence ID" value="MDH5830309.1"/>
    <property type="molecule type" value="Genomic_DNA"/>
</dbReference>
<proteinExistence type="predicted"/>
<name>A0ABT6JI51_9GAMM</name>
<dbReference type="RefSeq" id="WP_280600915.1">
    <property type="nucleotide sequence ID" value="NZ_JARXRN010000021.1"/>
</dbReference>
<sequence length="100" mass="10236">MRLAWAIVAGALGAGALAWWLTREAAPAASPASAAMPAASAAAGAPPASDGPALYRWRDDAGVVQVTDIPPRGRDYTLVDVAALERRNTIQASPTVEAAR</sequence>
<dbReference type="Proteomes" id="UP001156831">
    <property type="component" value="Unassembled WGS sequence"/>
</dbReference>
<gene>
    <name evidence="1" type="ORF">QFW80_07230</name>
</gene>
<evidence type="ECO:0008006" key="3">
    <source>
        <dbReference type="Google" id="ProtNLM"/>
    </source>
</evidence>
<comment type="caution">
    <text evidence="1">The sequence shown here is derived from an EMBL/GenBank/DDBJ whole genome shotgun (WGS) entry which is preliminary data.</text>
</comment>
<organism evidence="1 2">
    <name type="scientific">Luteimonas rhizosphaericola</name>
    <dbReference type="NCBI Taxonomy" id="3042024"/>
    <lineage>
        <taxon>Bacteria</taxon>
        <taxon>Pseudomonadati</taxon>
        <taxon>Pseudomonadota</taxon>
        <taxon>Gammaproteobacteria</taxon>
        <taxon>Lysobacterales</taxon>
        <taxon>Lysobacteraceae</taxon>
        <taxon>Luteimonas</taxon>
    </lineage>
</organism>
<accession>A0ABT6JI51</accession>
<evidence type="ECO:0000313" key="1">
    <source>
        <dbReference type="EMBL" id="MDH5830309.1"/>
    </source>
</evidence>
<keyword evidence="2" id="KW-1185">Reference proteome</keyword>